<dbReference type="EMBL" id="DVNF01000031">
    <property type="protein sequence ID" value="HIU59915.1"/>
    <property type="molecule type" value="Genomic_DNA"/>
</dbReference>
<name>A0A9D1SH91_9FIRM</name>
<keyword evidence="3" id="KW-0547">Nucleotide-binding</keyword>
<feature type="compositionally biased region" description="Basic and acidic residues" evidence="5">
    <location>
        <begin position="331"/>
        <end position="340"/>
    </location>
</feature>
<dbReference type="PANTHER" id="PTHR43335">
    <property type="entry name" value="ABC TRANSPORTER, ATP-BINDING PROTEIN"/>
    <property type="match status" value="1"/>
</dbReference>
<gene>
    <name evidence="7" type="ORF">IAB05_00835</name>
</gene>
<dbReference type="GO" id="GO:0016887">
    <property type="term" value="F:ATP hydrolysis activity"/>
    <property type="evidence" value="ECO:0007669"/>
    <property type="project" value="InterPro"/>
</dbReference>
<dbReference type="Pfam" id="PF00005">
    <property type="entry name" value="ABC_tran"/>
    <property type="match status" value="1"/>
</dbReference>
<dbReference type="Proteomes" id="UP000824094">
    <property type="component" value="Unassembled WGS sequence"/>
</dbReference>
<dbReference type="InterPro" id="IPR017871">
    <property type="entry name" value="ABC_transporter-like_CS"/>
</dbReference>
<comment type="caution">
    <text evidence="7">The sequence shown here is derived from an EMBL/GenBank/DDBJ whole genome shotgun (WGS) entry which is preliminary data.</text>
</comment>
<dbReference type="SUPFAM" id="SSF52540">
    <property type="entry name" value="P-loop containing nucleoside triphosphate hydrolases"/>
    <property type="match status" value="1"/>
</dbReference>
<reference evidence="7" key="1">
    <citation type="submission" date="2020-10" db="EMBL/GenBank/DDBJ databases">
        <authorList>
            <person name="Gilroy R."/>
        </authorList>
    </citation>
    <scope>NUCLEOTIDE SEQUENCE</scope>
    <source>
        <strain evidence="7">18911</strain>
    </source>
</reference>
<feature type="region of interest" description="Disordered" evidence="5">
    <location>
        <begin position="320"/>
        <end position="340"/>
    </location>
</feature>
<dbReference type="PROSITE" id="PS00211">
    <property type="entry name" value="ABC_TRANSPORTER_1"/>
    <property type="match status" value="1"/>
</dbReference>
<proteinExistence type="inferred from homology"/>
<dbReference type="InterPro" id="IPR027417">
    <property type="entry name" value="P-loop_NTPase"/>
</dbReference>
<evidence type="ECO:0000313" key="8">
    <source>
        <dbReference type="Proteomes" id="UP000824094"/>
    </source>
</evidence>
<dbReference type="SMART" id="SM00382">
    <property type="entry name" value="AAA"/>
    <property type="match status" value="1"/>
</dbReference>
<reference evidence="7" key="2">
    <citation type="journal article" date="2021" name="PeerJ">
        <title>Extensive microbial diversity within the chicken gut microbiome revealed by metagenomics and culture.</title>
        <authorList>
            <person name="Gilroy R."/>
            <person name="Ravi A."/>
            <person name="Getino M."/>
            <person name="Pursley I."/>
            <person name="Horton D.L."/>
            <person name="Alikhan N.F."/>
            <person name="Baker D."/>
            <person name="Gharbi K."/>
            <person name="Hall N."/>
            <person name="Watson M."/>
            <person name="Adriaenssens E.M."/>
            <person name="Foster-Nyarko E."/>
            <person name="Jarju S."/>
            <person name="Secka A."/>
            <person name="Antonio M."/>
            <person name="Oren A."/>
            <person name="Chaudhuri R.R."/>
            <person name="La Ragione R."/>
            <person name="Hildebrand F."/>
            <person name="Pallen M.J."/>
        </authorList>
    </citation>
    <scope>NUCLEOTIDE SEQUENCE</scope>
    <source>
        <strain evidence="7">18911</strain>
    </source>
</reference>
<feature type="domain" description="ABC transporter" evidence="6">
    <location>
        <begin position="7"/>
        <end position="252"/>
    </location>
</feature>
<evidence type="ECO:0000256" key="2">
    <source>
        <dbReference type="ARBA" id="ARBA00022448"/>
    </source>
</evidence>
<evidence type="ECO:0000256" key="4">
    <source>
        <dbReference type="ARBA" id="ARBA00022840"/>
    </source>
</evidence>
<evidence type="ECO:0000256" key="1">
    <source>
        <dbReference type="ARBA" id="ARBA00005417"/>
    </source>
</evidence>
<comment type="similarity">
    <text evidence="1">Belongs to the ABC transporter superfamily.</text>
</comment>
<protein>
    <submittedName>
        <fullName evidence="7">ABC transporter ATP-binding protein</fullName>
    </submittedName>
</protein>
<evidence type="ECO:0000313" key="7">
    <source>
        <dbReference type="EMBL" id="HIU59915.1"/>
    </source>
</evidence>
<sequence length="340" mass="36337">MKNKPVLEVTGLTKHYKNRRGTIKAVDGISFEVFPGEVVGFLGPNGAGKTTAIKAITGLADYTGIIKIDGVDLKTDHVGALRSLGAIVENPDFYLKKSAEWNLKYLASLSDESDLRKGCPDGEKLGKIIDYRVAKALAAVGLTGRKDSAVKSFSLGMKQRLGIAQTLITEPKLLILDEPANGLDPDGIKEIRDLIRRTADSGCGVLVSSHQLHEMQLMCDRVLIISSGKIAAALSIDELGTNSGGRAIDVKTDDPAAAKEILIGKFDVTDVRVSAKAIRFRTSAALSDVTRELVMGGVNVYGVSEEEVSLEDVFMSSVHGDGKAEPLSAADAERRSDDVR</sequence>
<evidence type="ECO:0000256" key="3">
    <source>
        <dbReference type="ARBA" id="ARBA00022741"/>
    </source>
</evidence>
<accession>A0A9D1SH91</accession>
<dbReference type="InterPro" id="IPR003439">
    <property type="entry name" value="ABC_transporter-like_ATP-bd"/>
</dbReference>
<keyword evidence="2" id="KW-0813">Transport</keyword>
<evidence type="ECO:0000259" key="6">
    <source>
        <dbReference type="PROSITE" id="PS50893"/>
    </source>
</evidence>
<dbReference type="Gene3D" id="3.40.50.300">
    <property type="entry name" value="P-loop containing nucleotide triphosphate hydrolases"/>
    <property type="match status" value="1"/>
</dbReference>
<organism evidence="7 8">
    <name type="scientific">Candidatus Stercoripulliclostridium merdigallinarum</name>
    <dbReference type="NCBI Taxonomy" id="2840951"/>
    <lineage>
        <taxon>Bacteria</taxon>
        <taxon>Bacillati</taxon>
        <taxon>Bacillota</taxon>
        <taxon>Clostridia</taxon>
        <taxon>Eubacteriales</taxon>
        <taxon>Candidatus Stercoripulliclostridium</taxon>
    </lineage>
</organism>
<dbReference type="PANTHER" id="PTHR43335:SF4">
    <property type="entry name" value="ABC TRANSPORTER, ATP-BINDING PROTEIN"/>
    <property type="match status" value="1"/>
</dbReference>
<dbReference type="GO" id="GO:0005524">
    <property type="term" value="F:ATP binding"/>
    <property type="evidence" value="ECO:0007669"/>
    <property type="project" value="UniProtKB-KW"/>
</dbReference>
<dbReference type="PROSITE" id="PS50893">
    <property type="entry name" value="ABC_TRANSPORTER_2"/>
    <property type="match status" value="1"/>
</dbReference>
<dbReference type="AlphaFoldDB" id="A0A9D1SH91"/>
<dbReference type="InterPro" id="IPR003593">
    <property type="entry name" value="AAA+_ATPase"/>
</dbReference>
<evidence type="ECO:0000256" key="5">
    <source>
        <dbReference type="SAM" id="MobiDB-lite"/>
    </source>
</evidence>
<keyword evidence="4 7" id="KW-0067">ATP-binding</keyword>